<dbReference type="InterPro" id="IPR047656">
    <property type="entry name" value="IS481-like_transpos"/>
</dbReference>
<dbReference type="eggNOG" id="COG2801">
    <property type="taxonomic scope" value="Bacteria"/>
</dbReference>
<dbReference type="Pfam" id="PF13565">
    <property type="entry name" value="HTH_32"/>
    <property type="match status" value="1"/>
</dbReference>
<evidence type="ECO:0000313" key="6">
    <source>
        <dbReference type="EMBL" id="ACH38269.1"/>
    </source>
</evidence>
<reference evidence="9 11" key="1">
    <citation type="submission" date="2008-07" db="EMBL/GenBank/DDBJ databases">
        <title>Complete sequence of Geobacter bemidjiensis BEM.</title>
        <authorList>
            <consortium name="US DOE Joint Genome Institute"/>
            <person name="Lucas S."/>
            <person name="Copeland A."/>
            <person name="Lapidus A."/>
            <person name="Glavina del Rio T."/>
            <person name="Dalin E."/>
            <person name="Tice H."/>
            <person name="Bruce D."/>
            <person name="Goodwin L."/>
            <person name="Pitluck S."/>
            <person name="Kiss H."/>
            <person name="Brettin T."/>
            <person name="Detter J.C."/>
            <person name="Han C."/>
            <person name="Kuske C.R."/>
            <person name="Schmutz J."/>
            <person name="Larimer F."/>
            <person name="Land M."/>
            <person name="Hauser L."/>
            <person name="Kyrpides N."/>
            <person name="Lykidis A."/>
            <person name="Lovley D."/>
            <person name="Richardson P."/>
        </authorList>
    </citation>
    <scope>NUCLEOTIDE SEQUENCE [LARGE SCALE GENOMIC DNA]</scope>
    <source>
        <strain evidence="11">ATCC BAA-1014 / DSM 16622 / JCM 12645 / Bem</strain>
        <strain evidence="9">Bem</strain>
    </source>
</reference>
<organism evidence="9 11">
    <name type="scientific">Citrifermentans bemidjiense (strain ATCC BAA-1014 / DSM 16622 / JCM 12645 / Bem)</name>
    <name type="common">Geobacter bemidjiensis</name>
    <dbReference type="NCBI Taxonomy" id="404380"/>
    <lineage>
        <taxon>Bacteria</taxon>
        <taxon>Pseudomonadati</taxon>
        <taxon>Thermodesulfobacteriota</taxon>
        <taxon>Desulfuromonadia</taxon>
        <taxon>Geobacterales</taxon>
        <taxon>Geobacteraceae</taxon>
        <taxon>Citrifermentans</taxon>
    </lineage>
</organism>
<proteinExistence type="predicted"/>
<dbReference type="KEGG" id="gbm:Gbem_1705"/>
<dbReference type="HOGENOM" id="CLU_027402_15_3_7"/>
<dbReference type="InterPro" id="IPR001584">
    <property type="entry name" value="Integrase_cat-core"/>
</dbReference>
<dbReference type="Proteomes" id="UP000008825">
    <property type="component" value="Chromosome"/>
</dbReference>
<evidence type="ECO:0000313" key="5">
    <source>
        <dbReference type="EMBL" id="ACH38239.1"/>
    </source>
</evidence>
<dbReference type="AlphaFoldDB" id="B5E9I0"/>
<dbReference type="KEGG" id="gbm:Gbem_0339"/>
<evidence type="ECO:0000313" key="8">
    <source>
        <dbReference type="EMBL" id="ACH38366.1"/>
    </source>
</evidence>
<dbReference type="Pfam" id="PF00665">
    <property type="entry name" value="rve"/>
    <property type="match status" value="1"/>
</dbReference>
<dbReference type="PANTHER" id="PTHR35004:SF6">
    <property type="entry name" value="TRANSPOSASE"/>
    <property type="match status" value="1"/>
</dbReference>
<evidence type="ECO:0000313" key="11">
    <source>
        <dbReference type="Proteomes" id="UP000008825"/>
    </source>
</evidence>
<dbReference type="SUPFAM" id="SSF53098">
    <property type="entry name" value="Ribonuclease H-like"/>
    <property type="match status" value="1"/>
</dbReference>
<dbReference type="STRING" id="404380.Gbem_0339"/>
<dbReference type="InterPro" id="IPR036397">
    <property type="entry name" value="RNaseH_sf"/>
</dbReference>
<dbReference type="KEGG" id="gbm:Gbem_0433"/>
<keyword evidence="11" id="KW-1185">Reference proteome</keyword>
<dbReference type="EMBL" id="CP001124">
    <property type="protein sequence ID" value="ACH38366.1"/>
    <property type="molecule type" value="Genomic_DNA"/>
</dbReference>
<dbReference type="Gene3D" id="3.30.420.10">
    <property type="entry name" value="Ribonuclease H-like superfamily/Ribonuclease H"/>
    <property type="match status" value="1"/>
</dbReference>
<dbReference type="KEGG" id="gbm:Gbem_3192"/>
<evidence type="ECO:0000313" key="2">
    <source>
        <dbReference type="EMBL" id="ACH37370.1"/>
    </source>
</evidence>
<dbReference type="InterPro" id="IPR009057">
    <property type="entry name" value="Homeodomain-like_sf"/>
</dbReference>
<evidence type="ECO:0000313" key="7">
    <source>
        <dbReference type="EMBL" id="ACH38322.1"/>
    </source>
</evidence>
<gene>
    <name evidence="2" type="ordered locus">Gbem_0339</name>
    <name evidence="3" type="ordered locus">Gbem_0433</name>
    <name evidence="4" type="ordered locus">Gbem_1219</name>
    <name evidence="5" type="ordered locus">Gbem_1220</name>
    <name evidence="6" type="ordered locus">Gbem_1250</name>
    <name evidence="7" type="ordered locus">Gbem_1303</name>
    <name evidence="8" type="ordered locus">Gbem_1347</name>
    <name evidence="9" type="ordered locus">Gbem_1705</name>
    <name evidence="10" type="ordered locus">Gbem_3192</name>
</gene>
<dbReference type="OrthoDB" id="5392217at2"/>
<dbReference type="EMBL" id="CP001124">
    <property type="protein sequence ID" value="ACH38239.1"/>
    <property type="molecule type" value="Genomic_DNA"/>
</dbReference>
<dbReference type="KEGG" id="gbm:Gbem_1220"/>
<dbReference type="RefSeq" id="WP_012528777.1">
    <property type="nucleotide sequence ID" value="NC_011146.1"/>
</dbReference>
<dbReference type="SUPFAM" id="SSF46689">
    <property type="entry name" value="Homeodomain-like"/>
    <property type="match status" value="1"/>
</dbReference>
<evidence type="ECO:0000313" key="3">
    <source>
        <dbReference type="EMBL" id="ACH37462.1"/>
    </source>
</evidence>
<evidence type="ECO:0000313" key="4">
    <source>
        <dbReference type="EMBL" id="ACH38238.1"/>
    </source>
</evidence>
<dbReference type="EMBL" id="CP001124">
    <property type="protein sequence ID" value="ACH38322.1"/>
    <property type="molecule type" value="Genomic_DNA"/>
</dbReference>
<sequence length="378" mass="43776">MPWRPVDTMTLRFEFVHLALQEGSNIAFLCKRFNISRPTGYKWISRFLETGVEGLIDLSRKPLTCPHKTVTATEDAILKLREEHQAWGARKLRKRLEKLGHQGVPVPSTITAILRRNGCIDPAESDKHTAFQRFEHPYPNDLWQMDFKGSIPMKHHGRCHPLTVLDDHSRFSVVLVACANERTETVKAALIEAFRQYGLPYRMTMDNGSPWGNDQYNDLTPLTVWLIRNEIRVSHSRPYHPQTQGKDERFHRTLVAEAIAGRVFEDLADCQLRFDTFRHCYNLERPHESLGMETPMTRYKPSRRTYSEILPEIQYAPDDEIRKVQAEGKVSFKGRCVRLAKALRGQPVAFRPTIRDGEYGVYFCSQKIAEVDLKEQKV</sequence>
<dbReference type="EMBL" id="CP001124">
    <property type="protein sequence ID" value="ACH37462.1"/>
    <property type="molecule type" value="Genomic_DNA"/>
</dbReference>
<dbReference type="GO" id="GO:0015074">
    <property type="term" value="P:DNA integration"/>
    <property type="evidence" value="ECO:0007669"/>
    <property type="project" value="InterPro"/>
</dbReference>
<dbReference type="InterPro" id="IPR012337">
    <property type="entry name" value="RNaseH-like_sf"/>
</dbReference>
<dbReference type="EMBL" id="CP001124">
    <property type="protein sequence ID" value="ACH38722.1"/>
    <property type="molecule type" value="Genomic_DNA"/>
</dbReference>
<name>B5E9I0_CITBB</name>
<dbReference type="KEGG" id="gbm:Gbem_1303"/>
<dbReference type="KEGG" id="gbm:Gbem_1219"/>
<dbReference type="KEGG" id="gbm:Gbem_1347"/>
<dbReference type="EMBL" id="CP001124">
    <property type="protein sequence ID" value="ACH37370.1"/>
    <property type="molecule type" value="Genomic_DNA"/>
</dbReference>
<dbReference type="EMBL" id="CP001124">
    <property type="protein sequence ID" value="ACH38238.1"/>
    <property type="molecule type" value="Genomic_DNA"/>
</dbReference>
<dbReference type="PANTHER" id="PTHR35004">
    <property type="entry name" value="TRANSPOSASE RV3428C-RELATED"/>
    <property type="match status" value="1"/>
</dbReference>
<dbReference type="NCBIfam" id="NF033577">
    <property type="entry name" value="transpos_IS481"/>
    <property type="match status" value="1"/>
</dbReference>
<reference evidence="9" key="3">
    <citation type="submission" date="2012-10" db="EMBL/GenBank/DDBJ databases">
        <authorList>
            <person name="Aklujkar M."/>
            <person name="Young N.D."/>
            <person name="Brown P."/>
            <person name="Holmes D."/>
            <person name="Chavan M."/>
            <person name="Risso C."/>
            <person name="Kiss H.E."/>
            <person name="Han C.S."/>
            <person name="Land M.L."/>
            <person name="Lovley D.R."/>
        </authorList>
    </citation>
    <scope>NUCLEOTIDE SEQUENCE</scope>
    <source>
        <strain>Bem</strain>
    </source>
</reference>
<evidence type="ECO:0000259" key="1">
    <source>
        <dbReference type="PROSITE" id="PS50994"/>
    </source>
</evidence>
<dbReference type="KEGG" id="gbm:Gbem_1250"/>
<protein>
    <submittedName>
        <fullName evidence="9">Transposase of ISGbem_A</fullName>
    </submittedName>
</protein>
<feature type="domain" description="Integrase catalytic" evidence="1">
    <location>
        <begin position="135"/>
        <end position="303"/>
    </location>
</feature>
<evidence type="ECO:0000313" key="9">
    <source>
        <dbReference type="EMBL" id="ACH38722.1"/>
    </source>
</evidence>
<dbReference type="EMBL" id="CP001124">
    <property type="protein sequence ID" value="ACH40193.1"/>
    <property type="molecule type" value="Genomic_DNA"/>
</dbReference>
<evidence type="ECO:0000313" key="10">
    <source>
        <dbReference type="EMBL" id="ACH40193.1"/>
    </source>
</evidence>
<accession>B5E9I0</accession>
<dbReference type="PROSITE" id="PS50994">
    <property type="entry name" value="INTEGRASE"/>
    <property type="match status" value="1"/>
</dbReference>
<dbReference type="EMBL" id="CP001124">
    <property type="protein sequence ID" value="ACH38269.1"/>
    <property type="molecule type" value="Genomic_DNA"/>
</dbReference>
<reference evidence="9 11" key="2">
    <citation type="journal article" date="2010" name="BMC Genomics">
        <title>The genome of Geobacter bemidjiensis, exemplar for the subsurface clade of Geobacter species that predominate in Fe(III)-reducing subsurface environments.</title>
        <authorList>
            <person name="Aklujkar M."/>
            <person name="Young N.D."/>
            <person name="Holmes D."/>
            <person name="Chavan M."/>
            <person name="Risso C."/>
            <person name="Kiss H.E."/>
            <person name="Han C.S."/>
            <person name="Land M.L."/>
            <person name="Lovley D.R."/>
        </authorList>
    </citation>
    <scope>NUCLEOTIDE SEQUENCE [LARGE SCALE GENOMIC DNA]</scope>
    <source>
        <strain evidence="11">ATCC BAA-1014 / DSM 16622 / JCM 12645 / Bem</strain>
        <strain evidence="9">Bem</strain>
    </source>
</reference>
<dbReference type="GO" id="GO:0003676">
    <property type="term" value="F:nucleic acid binding"/>
    <property type="evidence" value="ECO:0007669"/>
    <property type="project" value="InterPro"/>
</dbReference>